<keyword evidence="2" id="KW-1185">Reference proteome</keyword>
<proteinExistence type="predicted"/>
<evidence type="ECO:0000313" key="1">
    <source>
        <dbReference type="EMBL" id="KAJ8938985.1"/>
    </source>
</evidence>
<reference evidence="1" key="1">
    <citation type="journal article" date="2023" name="Insect Mol. Biol.">
        <title>Genome sequencing provides insights into the evolution of gene families encoding plant cell wall-degrading enzymes in longhorned beetles.</title>
        <authorList>
            <person name="Shin N.R."/>
            <person name="Okamura Y."/>
            <person name="Kirsch R."/>
            <person name="Pauchet Y."/>
        </authorList>
    </citation>
    <scope>NUCLEOTIDE SEQUENCE</scope>
    <source>
        <strain evidence="1">AMC_N1</strain>
    </source>
</reference>
<protein>
    <submittedName>
        <fullName evidence="1">Uncharacterized protein</fullName>
    </submittedName>
</protein>
<dbReference type="AlphaFoldDB" id="A0AAV8XJ75"/>
<comment type="caution">
    <text evidence="1">The sequence shown here is derived from an EMBL/GenBank/DDBJ whole genome shotgun (WGS) entry which is preliminary data.</text>
</comment>
<sequence>MCQRILKSDLELHPYRLQSTHEILRADEHLKLQFYHMFINYFKNNDAVFEKTFFFTYWLGAISRAITDNPHFYIETPLHSQTIGVWAVVSRTRIVGPTFFAGTLNAESYRLEILTPFEQILHDDELQEGYIQQAHGLICIHDSYPKFINKIPIR</sequence>
<organism evidence="1 2">
    <name type="scientific">Aromia moschata</name>
    <dbReference type="NCBI Taxonomy" id="1265417"/>
    <lineage>
        <taxon>Eukaryota</taxon>
        <taxon>Metazoa</taxon>
        <taxon>Ecdysozoa</taxon>
        <taxon>Arthropoda</taxon>
        <taxon>Hexapoda</taxon>
        <taxon>Insecta</taxon>
        <taxon>Pterygota</taxon>
        <taxon>Neoptera</taxon>
        <taxon>Endopterygota</taxon>
        <taxon>Coleoptera</taxon>
        <taxon>Polyphaga</taxon>
        <taxon>Cucujiformia</taxon>
        <taxon>Chrysomeloidea</taxon>
        <taxon>Cerambycidae</taxon>
        <taxon>Cerambycinae</taxon>
        <taxon>Callichromatini</taxon>
        <taxon>Aromia</taxon>
    </lineage>
</organism>
<dbReference type="Proteomes" id="UP001162162">
    <property type="component" value="Unassembled WGS sequence"/>
</dbReference>
<gene>
    <name evidence="1" type="ORF">NQ318_003678</name>
</gene>
<evidence type="ECO:0000313" key="2">
    <source>
        <dbReference type="Proteomes" id="UP001162162"/>
    </source>
</evidence>
<name>A0AAV8XJ75_9CUCU</name>
<accession>A0AAV8XJ75</accession>
<dbReference type="EMBL" id="JAPWTK010000515">
    <property type="protein sequence ID" value="KAJ8938985.1"/>
    <property type="molecule type" value="Genomic_DNA"/>
</dbReference>